<feature type="transmembrane region" description="Helical" evidence="9">
    <location>
        <begin position="244"/>
        <end position="272"/>
    </location>
</feature>
<keyword evidence="11" id="KW-1185">Reference proteome</keyword>
<evidence type="ECO:0000256" key="2">
    <source>
        <dbReference type="ARBA" id="ARBA00009773"/>
    </source>
</evidence>
<dbReference type="PANTHER" id="PTHR21716">
    <property type="entry name" value="TRANSMEMBRANE PROTEIN"/>
    <property type="match status" value="1"/>
</dbReference>
<keyword evidence="5 9" id="KW-0812">Transmembrane</keyword>
<reference evidence="11" key="1">
    <citation type="journal article" date="2019" name="Int. J. Syst. Evol. Microbiol.">
        <title>The Global Catalogue of Microorganisms (GCM) 10K type strain sequencing project: providing services to taxonomists for standard genome sequencing and annotation.</title>
        <authorList>
            <consortium name="The Broad Institute Genomics Platform"/>
            <consortium name="The Broad Institute Genome Sequencing Center for Infectious Disease"/>
            <person name="Wu L."/>
            <person name="Ma J."/>
        </authorList>
    </citation>
    <scope>NUCLEOTIDE SEQUENCE [LARGE SCALE GENOMIC DNA]</scope>
    <source>
        <strain evidence="11">NCAIM B.02333</strain>
    </source>
</reference>
<dbReference type="EMBL" id="JBHRWW010000012">
    <property type="protein sequence ID" value="MFC3689710.1"/>
    <property type="molecule type" value="Genomic_DNA"/>
</dbReference>
<dbReference type="PANTHER" id="PTHR21716:SF53">
    <property type="entry name" value="PERMEASE PERM-RELATED"/>
    <property type="match status" value="1"/>
</dbReference>
<comment type="subcellular location">
    <subcellularLocation>
        <location evidence="1">Cell membrane</location>
        <topology evidence="1">Multi-pass membrane protein</topology>
    </subcellularLocation>
</comment>
<keyword evidence="6 9" id="KW-1133">Transmembrane helix</keyword>
<dbReference type="RefSeq" id="WP_376985653.1">
    <property type="nucleotide sequence ID" value="NZ_JBHRWW010000012.1"/>
</dbReference>
<dbReference type="Proteomes" id="UP001595685">
    <property type="component" value="Unassembled WGS sequence"/>
</dbReference>
<dbReference type="Pfam" id="PF01594">
    <property type="entry name" value="AI-2E_transport"/>
    <property type="match status" value="1"/>
</dbReference>
<feature type="transmembrane region" description="Helical" evidence="9">
    <location>
        <begin position="214"/>
        <end position="238"/>
    </location>
</feature>
<evidence type="ECO:0000256" key="4">
    <source>
        <dbReference type="ARBA" id="ARBA00022475"/>
    </source>
</evidence>
<feature type="transmembrane region" description="Helical" evidence="9">
    <location>
        <begin position="313"/>
        <end position="343"/>
    </location>
</feature>
<keyword evidence="7 9" id="KW-0472">Membrane</keyword>
<evidence type="ECO:0000256" key="5">
    <source>
        <dbReference type="ARBA" id="ARBA00022692"/>
    </source>
</evidence>
<evidence type="ECO:0000256" key="7">
    <source>
        <dbReference type="ARBA" id="ARBA00023136"/>
    </source>
</evidence>
<protein>
    <submittedName>
        <fullName evidence="10">AI-2E family transporter</fullName>
    </submittedName>
</protein>
<evidence type="ECO:0000313" key="11">
    <source>
        <dbReference type="Proteomes" id="UP001595685"/>
    </source>
</evidence>
<keyword evidence="3" id="KW-0813">Transport</keyword>
<feature type="transmembrane region" description="Helical" evidence="9">
    <location>
        <begin position="46"/>
        <end position="68"/>
    </location>
</feature>
<accession>A0ABV7WJQ4</accession>
<evidence type="ECO:0000256" key="9">
    <source>
        <dbReference type="SAM" id="Phobius"/>
    </source>
</evidence>
<feature type="transmembrane region" description="Helical" evidence="9">
    <location>
        <begin position="20"/>
        <end position="40"/>
    </location>
</feature>
<sequence length="432" mass="44246">MTPPSRRPKDRWHDSFGGVATRCAQVLLVLAVVVIVAYLGVTLKLVVVPVLIAVLIAAAASPLVSLLARRLPRSLAAGITMLLGIVVLGGVGFLVANAVADQWGQLREGAVEGFQQLTDLVESGPFGLPATDMDEIVSQLEGALQGSAVQSGALTGAAAVAQIATGVLLAVVVLFFLLKDGRVIWTFFRDQLPEREHHRFDLVGTRSAAVMGGYVRGTAAVASVDAVLIGIGLTIVGVPLALPLALLTFVAAFVPVIGAVAAGVVAVLIALVSNGPVDALIVLVIVIVVQQLEGNVLQPILMGHTLSLHPLVILLALTAGSIVAGVIGAVLAVPFAAVAWAAVQASRQAHRDEEEWEAERVRHAEPAVVAADAASAAADAASSAAAAAAASADDGQRPAPRGGSVRSSAYQEPGLRERATSVVKGLGRRRKG</sequence>
<evidence type="ECO:0000256" key="1">
    <source>
        <dbReference type="ARBA" id="ARBA00004651"/>
    </source>
</evidence>
<evidence type="ECO:0000256" key="3">
    <source>
        <dbReference type="ARBA" id="ARBA00022448"/>
    </source>
</evidence>
<evidence type="ECO:0000256" key="6">
    <source>
        <dbReference type="ARBA" id="ARBA00022989"/>
    </source>
</evidence>
<comment type="similarity">
    <text evidence="2">Belongs to the autoinducer-2 exporter (AI-2E) (TC 2.A.86) family.</text>
</comment>
<name>A0ABV7WJQ4_9MICO</name>
<organism evidence="10 11">
    <name type="scientific">Aquipuribacter hungaricus</name>
    <dbReference type="NCBI Taxonomy" id="545624"/>
    <lineage>
        <taxon>Bacteria</taxon>
        <taxon>Bacillati</taxon>
        <taxon>Actinomycetota</taxon>
        <taxon>Actinomycetes</taxon>
        <taxon>Micrococcales</taxon>
        <taxon>Intrasporangiaceae</taxon>
        <taxon>Aquipuribacter</taxon>
    </lineage>
</organism>
<feature type="region of interest" description="Disordered" evidence="8">
    <location>
        <begin position="387"/>
        <end position="432"/>
    </location>
</feature>
<feature type="transmembrane region" description="Helical" evidence="9">
    <location>
        <begin position="279"/>
        <end position="301"/>
    </location>
</feature>
<evidence type="ECO:0000256" key="8">
    <source>
        <dbReference type="SAM" id="MobiDB-lite"/>
    </source>
</evidence>
<feature type="transmembrane region" description="Helical" evidence="9">
    <location>
        <begin position="157"/>
        <end position="178"/>
    </location>
</feature>
<gene>
    <name evidence="10" type="ORF">ACFOLH_15285</name>
</gene>
<proteinExistence type="inferred from homology"/>
<dbReference type="InterPro" id="IPR002549">
    <property type="entry name" value="AI-2E-like"/>
</dbReference>
<feature type="transmembrane region" description="Helical" evidence="9">
    <location>
        <begin position="75"/>
        <end position="96"/>
    </location>
</feature>
<keyword evidence="4" id="KW-1003">Cell membrane</keyword>
<comment type="caution">
    <text evidence="10">The sequence shown here is derived from an EMBL/GenBank/DDBJ whole genome shotgun (WGS) entry which is preliminary data.</text>
</comment>
<evidence type="ECO:0000313" key="10">
    <source>
        <dbReference type="EMBL" id="MFC3689710.1"/>
    </source>
</evidence>